<dbReference type="RefSeq" id="XP_066659980.1">
    <property type="nucleotide sequence ID" value="XM_066795533.1"/>
</dbReference>
<dbReference type="Gene3D" id="3.30.70.100">
    <property type="match status" value="2"/>
</dbReference>
<name>A0ABR1MBE2_9PEZI</name>
<dbReference type="InterPro" id="IPR011008">
    <property type="entry name" value="Dimeric_a/b-barrel"/>
</dbReference>
<dbReference type="GeneID" id="92028439"/>
<reference evidence="2 3" key="1">
    <citation type="submission" date="2024-04" db="EMBL/GenBank/DDBJ databases">
        <title>Phyllosticta paracitricarpa is synonymous to the EU quarantine fungus P. citricarpa based on phylogenomic analyses.</title>
        <authorList>
            <consortium name="Lawrence Berkeley National Laboratory"/>
            <person name="Van ingen-buijs V.A."/>
            <person name="Van westerhoven A.C."/>
            <person name="Haridas S."/>
            <person name="Skiadas P."/>
            <person name="Martin F."/>
            <person name="Groenewald J.Z."/>
            <person name="Crous P.W."/>
            <person name="Seidl M.F."/>
        </authorList>
    </citation>
    <scope>NUCLEOTIDE SEQUENCE [LARGE SCALE GENOMIC DNA]</scope>
    <source>
        <strain evidence="2 3">CPC 17464</strain>
    </source>
</reference>
<keyword evidence="3" id="KW-1185">Reference proteome</keyword>
<dbReference type="InterPro" id="IPR007138">
    <property type="entry name" value="ABM_dom"/>
</dbReference>
<organism evidence="2 3">
    <name type="scientific">Phyllosticta citribraziliensis</name>
    <dbReference type="NCBI Taxonomy" id="989973"/>
    <lineage>
        <taxon>Eukaryota</taxon>
        <taxon>Fungi</taxon>
        <taxon>Dikarya</taxon>
        <taxon>Ascomycota</taxon>
        <taxon>Pezizomycotina</taxon>
        <taxon>Dothideomycetes</taxon>
        <taxon>Dothideomycetes incertae sedis</taxon>
        <taxon>Botryosphaeriales</taxon>
        <taxon>Phyllostictaceae</taxon>
        <taxon>Phyllosticta</taxon>
    </lineage>
</organism>
<dbReference type="PROSITE" id="PS51725">
    <property type="entry name" value="ABM"/>
    <property type="match status" value="1"/>
</dbReference>
<dbReference type="EMBL" id="JBBPEH010000001">
    <property type="protein sequence ID" value="KAK7544745.1"/>
    <property type="molecule type" value="Genomic_DNA"/>
</dbReference>
<dbReference type="SUPFAM" id="SSF54909">
    <property type="entry name" value="Dimeric alpha+beta barrel"/>
    <property type="match status" value="2"/>
</dbReference>
<protein>
    <recommendedName>
        <fullName evidence="1">ABM domain-containing protein</fullName>
    </recommendedName>
</protein>
<feature type="domain" description="ABM" evidence="1">
    <location>
        <begin position="107"/>
        <end position="201"/>
    </location>
</feature>
<comment type="caution">
    <text evidence="2">The sequence shown here is derived from an EMBL/GenBank/DDBJ whole genome shotgun (WGS) entry which is preliminary data.</text>
</comment>
<sequence>MAVTELAQLRLEPGASLGDPSLKSKLVKATKAMESFDGHPFYWYTQIEDPSIFYIVGSWTSVQRHRQEWLPSAANQELLELLSGLVIVDWMFHVQVAQDQLPLDAPVMAIGRHFIKPGAHVGFEETFRSVKHHVANYTAPRGVAGGWRVEKEAEDQEEWVLFAGWPDAAKHSEFAETPAFKEYARIKDFVERLEVKHATKMDL</sequence>
<evidence type="ECO:0000313" key="3">
    <source>
        <dbReference type="Proteomes" id="UP001360953"/>
    </source>
</evidence>
<dbReference type="Proteomes" id="UP001360953">
    <property type="component" value="Unassembled WGS sequence"/>
</dbReference>
<dbReference type="PANTHER" id="PTHR42052:SF1">
    <property type="entry name" value="ABM DOMAIN-CONTAINING PROTEIN"/>
    <property type="match status" value="1"/>
</dbReference>
<evidence type="ECO:0000313" key="2">
    <source>
        <dbReference type="EMBL" id="KAK7544745.1"/>
    </source>
</evidence>
<proteinExistence type="predicted"/>
<dbReference type="PANTHER" id="PTHR42052">
    <property type="entry name" value="ABM DOMAIN-CONTAINING PROTEIN"/>
    <property type="match status" value="1"/>
</dbReference>
<evidence type="ECO:0000259" key="1">
    <source>
        <dbReference type="PROSITE" id="PS51725"/>
    </source>
</evidence>
<accession>A0ABR1MBE2</accession>
<gene>
    <name evidence="2" type="ORF">J3D65DRAFT_34741</name>
</gene>